<dbReference type="EC" id="4.1.3.17" evidence="5"/>
<organism evidence="13 14">
    <name type="scientific">Actinomadura pelletieri DSM 43383</name>
    <dbReference type="NCBI Taxonomy" id="1120940"/>
    <lineage>
        <taxon>Bacteria</taxon>
        <taxon>Bacillati</taxon>
        <taxon>Actinomycetota</taxon>
        <taxon>Actinomycetes</taxon>
        <taxon>Streptosporangiales</taxon>
        <taxon>Thermomonosporaceae</taxon>
        <taxon>Actinomadura</taxon>
    </lineage>
</organism>
<dbReference type="PANTHER" id="PTHR33254:SF16">
    <property type="entry name" value="BLR3842 PROTEIN"/>
    <property type="match status" value="1"/>
</dbReference>
<dbReference type="EC" id="4.1.1.112" evidence="6"/>
<dbReference type="GO" id="GO:0047443">
    <property type="term" value="F:4-hydroxy-4-methyl-2-oxoglutarate aldolase activity"/>
    <property type="evidence" value="ECO:0007669"/>
    <property type="project" value="UniProtKB-EC"/>
</dbReference>
<keyword evidence="12" id="KW-0479">Metal-binding</keyword>
<dbReference type="CDD" id="cd16841">
    <property type="entry name" value="RraA_family"/>
    <property type="match status" value="1"/>
</dbReference>
<protein>
    <recommendedName>
        <fullName evidence="7">Putative 4-hydroxy-4-methyl-2-oxoglutarate aldolase</fullName>
        <ecNumber evidence="6">4.1.1.112</ecNumber>
        <ecNumber evidence="5">4.1.3.17</ecNumber>
    </recommendedName>
    <alternativeName>
        <fullName evidence="10">Oxaloacetate decarboxylase</fullName>
    </alternativeName>
    <alternativeName>
        <fullName evidence="9">RraA-like protein</fullName>
    </alternativeName>
</protein>
<comment type="subunit">
    <text evidence="4">Homotrimer.</text>
</comment>
<comment type="catalytic activity">
    <reaction evidence="11">
        <text>oxaloacetate + H(+) = pyruvate + CO2</text>
        <dbReference type="Rhea" id="RHEA:15641"/>
        <dbReference type="ChEBI" id="CHEBI:15361"/>
        <dbReference type="ChEBI" id="CHEBI:15378"/>
        <dbReference type="ChEBI" id="CHEBI:16452"/>
        <dbReference type="ChEBI" id="CHEBI:16526"/>
        <dbReference type="EC" id="4.1.1.112"/>
    </reaction>
</comment>
<evidence type="ECO:0000256" key="10">
    <source>
        <dbReference type="ARBA" id="ARBA00032305"/>
    </source>
</evidence>
<dbReference type="PANTHER" id="PTHR33254">
    <property type="entry name" value="4-HYDROXY-4-METHYL-2-OXOGLUTARATE ALDOLASE 3-RELATED"/>
    <property type="match status" value="1"/>
</dbReference>
<dbReference type="EMBL" id="RBWU01000008">
    <property type="protein sequence ID" value="RKS68264.1"/>
    <property type="molecule type" value="Genomic_DNA"/>
</dbReference>
<evidence type="ECO:0000313" key="13">
    <source>
        <dbReference type="EMBL" id="RKS68264.1"/>
    </source>
</evidence>
<comment type="cofactor">
    <cofactor evidence="2">
        <name>a divalent metal cation</name>
        <dbReference type="ChEBI" id="CHEBI:60240"/>
    </cofactor>
</comment>
<comment type="similarity">
    <text evidence="3">Belongs to the class II aldolase/RraA-like family.</text>
</comment>
<evidence type="ECO:0000256" key="9">
    <source>
        <dbReference type="ARBA" id="ARBA00030169"/>
    </source>
</evidence>
<evidence type="ECO:0000256" key="11">
    <source>
        <dbReference type="ARBA" id="ARBA00047973"/>
    </source>
</evidence>
<evidence type="ECO:0000313" key="14">
    <source>
        <dbReference type="Proteomes" id="UP000274601"/>
    </source>
</evidence>
<evidence type="ECO:0000256" key="3">
    <source>
        <dbReference type="ARBA" id="ARBA00008621"/>
    </source>
</evidence>
<dbReference type="Gene3D" id="3.50.30.40">
    <property type="entry name" value="Ribonuclease E inhibitor RraA/RraA-like"/>
    <property type="match status" value="1"/>
</dbReference>
<dbReference type="Pfam" id="PF03737">
    <property type="entry name" value="RraA-like"/>
    <property type="match status" value="1"/>
</dbReference>
<feature type="binding site" evidence="12">
    <location>
        <position position="110"/>
    </location>
    <ligand>
        <name>Mg(2+)</name>
        <dbReference type="ChEBI" id="CHEBI:18420"/>
    </ligand>
</feature>
<dbReference type="AlphaFoldDB" id="A0A495QAC4"/>
<sequence>MSTIPSTYDETALLAMGTATLFEAARLDCDLDPELRPVWPGARLCGAALPVLAADGDNLPLHWALEQAAPGDVLVVDAGGSRCGFWGEVLSVAAQARGVRGLVIDGGVRDTAQLEQLGFAAFSSSIAIRGTRKAWRGTVGEPITVRGRPVRRGDLVVADQDGIVVLPAERVDDIVEAARARVEKEEAYMDRLRSGELTLDIYALRNTR</sequence>
<evidence type="ECO:0000256" key="4">
    <source>
        <dbReference type="ARBA" id="ARBA00011233"/>
    </source>
</evidence>
<dbReference type="GO" id="GO:0046872">
    <property type="term" value="F:metal ion binding"/>
    <property type="evidence" value="ECO:0007669"/>
    <property type="project" value="UniProtKB-KW"/>
</dbReference>
<evidence type="ECO:0000256" key="5">
    <source>
        <dbReference type="ARBA" id="ARBA00012213"/>
    </source>
</evidence>
<comment type="cofactor">
    <cofactor evidence="12">
        <name>Mg(2+)</name>
        <dbReference type="ChEBI" id="CHEBI:18420"/>
    </cofactor>
</comment>
<dbReference type="OrthoDB" id="943692at2"/>
<evidence type="ECO:0000256" key="1">
    <source>
        <dbReference type="ARBA" id="ARBA00001342"/>
    </source>
</evidence>
<evidence type="ECO:0000256" key="7">
    <source>
        <dbReference type="ARBA" id="ARBA00016549"/>
    </source>
</evidence>
<keyword evidence="12" id="KW-0460">Magnesium</keyword>
<evidence type="ECO:0000256" key="8">
    <source>
        <dbReference type="ARBA" id="ARBA00025046"/>
    </source>
</evidence>
<evidence type="ECO:0000256" key="12">
    <source>
        <dbReference type="PIRSR" id="PIRSR605493-1"/>
    </source>
</evidence>
<accession>A0A495QAC4</accession>
<name>A0A495QAC4_9ACTN</name>
<gene>
    <name evidence="13" type="ORF">BZB76_6524</name>
</gene>
<evidence type="ECO:0000256" key="6">
    <source>
        <dbReference type="ARBA" id="ARBA00012947"/>
    </source>
</evidence>
<comment type="caution">
    <text evidence="13">The sequence shown here is derived from an EMBL/GenBank/DDBJ whole genome shotgun (WGS) entry which is preliminary data.</text>
</comment>
<comment type="catalytic activity">
    <reaction evidence="1">
        <text>4-hydroxy-4-methyl-2-oxoglutarate = 2 pyruvate</text>
        <dbReference type="Rhea" id="RHEA:22748"/>
        <dbReference type="ChEBI" id="CHEBI:15361"/>
        <dbReference type="ChEBI" id="CHEBI:58276"/>
        <dbReference type="EC" id="4.1.3.17"/>
    </reaction>
</comment>
<dbReference type="SUPFAM" id="SSF89562">
    <property type="entry name" value="RraA-like"/>
    <property type="match status" value="1"/>
</dbReference>
<keyword evidence="14" id="KW-1185">Reference proteome</keyword>
<dbReference type="GO" id="GO:0008948">
    <property type="term" value="F:oxaloacetate decarboxylase activity"/>
    <property type="evidence" value="ECO:0007669"/>
    <property type="project" value="UniProtKB-EC"/>
</dbReference>
<dbReference type="RefSeq" id="WP_121438186.1">
    <property type="nucleotide sequence ID" value="NZ_RBWU01000008.1"/>
</dbReference>
<feature type="binding site" evidence="12">
    <location>
        <begin position="87"/>
        <end position="90"/>
    </location>
    <ligand>
        <name>substrate</name>
    </ligand>
</feature>
<dbReference type="NCBIfam" id="NF006731">
    <property type="entry name" value="PRK09262.1"/>
    <property type="match status" value="1"/>
</dbReference>
<dbReference type="Proteomes" id="UP000274601">
    <property type="component" value="Unassembled WGS sequence"/>
</dbReference>
<dbReference type="InterPro" id="IPR036704">
    <property type="entry name" value="RraA/RraA-like_sf"/>
</dbReference>
<reference evidence="13 14" key="1">
    <citation type="submission" date="2018-10" db="EMBL/GenBank/DDBJ databases">
        <title>Genomic Encyclopedia of Archaeal and Bacterial Type Strains, Phase II (KMG-II): from individual species to whole genera.</title>
        <authorList>
            <person name="Goeker M."/>
        </authorList>
    </citation>
    <scope>NUCLEOTIDE SEQUENCE [LARGE SCALE GENOMIC DNA]</scope>
    <source>
        <strain evidence="13 14">DSM 43383</strain>
    </source>
</reference>
<dbReference type="InterPro" id="IPR005493">
    <property type="entry name" value="RraA/RraA-like"/>
</dbReference>
<evidence type="ECO:0000256" key="2">
    <source>
        <dbReference type="ARBA" id="ARBA00001968"/>
    </source>
</evidence>
<proteinExistence type="inferred from homology"/>
<feature type="binding site" evidence="12">
    <location>
        <position position="109"/>
    </location>
    <ligand>
        <name>substrate</name>
    </ligand>
</feature>
<comment type="function">
    <text evidence="8">Catalyzes the aldol cleavage of 4-hydroxy-4-methyl-2-oxoglutarate (HMG) into 2 molecules of pyruvate. Also contains a secondary oxaloacetate (OAA) decarboxylase activity due to the common pyruvate enolate transition state formed following C-C bond cleavage in the retro-aldol and decarboxylation reactions.</text>
</comment>